<sequence>MSHLLFGNNCATMEKFNSELNRISNTLQNPDDLLGVLGGAGEMGELTRVFEWSKTPVGPMNTWPHSLITLIKTILTSRYPMWLAWGQNLTLFYNDAYAKMTLGPKHPWALGRSFREVWSEIWPEVGPRAESVLCSGQATWDEGLLLFLERNGFPEETYHTFSYSPVFGEQGHIHGILCVVTEDTERNISERRLRTLRELAAHTNEEVKSVEDACKITAHILENNPKDVPFALLYLLDVDEEQVSLAASSGIKPGEPLSPVTLELSGSEEPWPFTSVIKSGCSILISHLSAQFGPLPGGPWPEPSPQAMILPLAKPGQTQFAGFLVVGISARRPLDDAYRGFFDLVAGQVAISITNARAYEEERRRAEALAELDKAKTVFFSNVSHEFRTPLTLMLGPIEEMLKSTEQDWIENHHHLKVVYRNGLRLQRLVNTLLDFSKIEAGRIHACFEPTDIAVYTENLASNFRSVCEKAGLNLCVNCQPITQPVFLDQHMWEKIVLNLLSNAFKFTFEGEINISVCQLAQAVELRVRDTGIGIAAEEMPRLFERFHRIENSMGRTYEGSGIGLSLIHELVKLHNGSIRAESEVGYGTTFIITIPLGSAHLPREQVWNEGATATVATEAKQFVEEAQRWLPDSQNLHTFEEEWFNDNVLSSATVLAEQKNTARLLIVDDNADMRQYLMRLLMPQYKVETTSNGETALALIQNNPPDLIISDAMMPQLDGFGLLKALRADVHTANIPVIILSARAGEENRIEGMQCGADEYFVKPFSARVLLASVSAHLQMARLRQEAHEAIRESEERFRALTSTTSDVVYRMSADWSERSYLQGREFVTDMLEPSKKWIDKYIHQDDQPHVKQAIQKAIQSRDVFELEHRVIRVDGSLGWTHSRAIPILNKNGEIVEWFGTASDVSRRKEAEQALLEASRHKDEFLATLAHELRNPLVPLFNALEIMRLAKNNAHIVEKAQDIMERQVVQMDRLIEDLLDLSRISHGKIQLQIERIELSKVIQQTLENSYPIIKAAEHKLEVDLPSYPIYIKADITRLAQVFSNLLNNASKYTEKGGMIRLSAQLHHEHVVVSVLDNGVGIPTHMLSHIFNKFTQVDKQLKRSQGGLGIGLSLVKQLVELHGGTVEAKSRGENLGSEFIVRIPIVSAIVKTQDCNNESISPTNCRRILIVDDNIDITTSLTLLLEFMGHTIKTAYNGLDAIDTASSFQPDLILMDIGMPQLNGYDVAKEIRKQPWGNSIVLAALTGWSQEKDRHRAKEAGFDFHITKPIKLDMLEKLLTDIDFDTV</sequence>
<dbReference type="FunFam" id="3.30.565.10:FF:000037">
    <property type="entry name" value="Hybrid sensor histidine kinase/response regulator"/>
    <property type="match status" value="1"/>
</dbReference>
<dbReference type="PROSITE" id="PS50113">
    <property type="entry name" value="PAC"/>
    <property type="match status" value="1"/>
</dbReference>
<dbReference type="FunFam" id="3.30.565.10:FF:000006">
    <property type="entry name" value="Sensor histidine kinase WalK"/>
    <property type="match status" value="1"/>
</dbReference>
<gene>
    <name evidence="14" type="primary">evgS_2</name>
    <name evidence="13" type="ORF">Lcin_0448</name>
    <name evidence="14" type="ORF">NCTC12438_03222</name>
</gene>
<dbReference type="GO" id="GO:0005886">
    <property type="term" value="C:plasma membrane"/>
    <property type="evidence" value="ECO:0007669"/>
    <property type="project" value="UniProtKB-ARBA"/>
</dbReference>
<dbReference type="Gene3D" id="1.10.287.130">
    <property type="match status" value="2"/>
</dbReference>
<dbReference type="InterPro" id="IPR003594">
    <property type="entry name" value="HATPase_dom"/>
</dbReference>
<dbReference type="SUPFAM" id="SSF47384">
    <property type="entry name" value="Homodimeric domain of signal transducing histidine kinase"/>
    <property type="match status" value="2"/>
</dbReference>
<feature type="domain" description="Response regulatory" evidence="11">
    <location>
        <begin position="664"/>
        <end position="779"/>
    </location>
</feature>
<keyword evidence="6 14" id="KW-0418">Kinase</keyword>
<reference evidence="13 15" key="1">
    <citation type="submission" date="2015-11" db="EMBL/GenBank/DDBJ databases">
        <title>Genomic analysis of 38 Legionella species identifies large and diverse effector repertoires.</title>
        <authorList>
            <person name="Burstein D."/>
            <person name="Amaro F."/>
            <person name="Zusman T."/>
            <person name="Lifshitz Z."/>
            <person name="Cohen O."/>
            <person name="Gilbert J.A."/>
            <person name="Pupko T."/>
            <person name="Shuman H.A."/>
            <person name="Segal G."/>
        </authorList>
    </citation>
    <scope>NUCLEOTIDE SEQUENCE [LARGE SCALE GENOMIC DNA]</scope>
    <source>
        <strain evidence="13 15">CDC#72-OH-14</strain>
    </source>
</reference>
<protein>
    <recommendedName>
        <fullName evidence="2">histidine kinase</fullName>
        <ecNumber evidence="2">2.7.13.3</ecNumber>
    </recommendedName>
</protein>
<dbReference type="PRINTS" id="PR00344">
    <property type="entry name" value="BCTRLSENSOR"/>
</dbReference>
<dbReference type="SMART" id="SM00086">
    <property type="entry name" value="PAC"/>
    <property type="match status" value="2"/>
</dbReference>
<evidence type="ECO:0000313" key="16">
    <source>
        <dbReference type="Proteomes" id="UP000255316"/>
    </source>
</evidence>
<dbReference type="STRING" id="28085.Lcin_0448"/>
<dbReference type="SUPFAM" id="SSF55874">
    <property type="entry name" value="ATPase domain of HSP90 chaperone/DNA topoisomerase II/histidine kinase"/>
    <property type="match status" value="2"/>
</dbReference>
<dbReference type="Gene3D" id="3.30.565.10">
    <property type="entry name" value="Histidine kinase-like ATPase, C-terminal domain"/>
    <property type="match status" value="2"/>
</dbReference>
<dbReference type="EC" id="2.7.13.3" evidence="2"/>
<dbReference type="CDD" id="cd16922">
    <property type="entry name" value="HATPase_EvgS-ArcB-TorS-like"/>
    <property type="match status" value="1"/>
</dbReference>
<dbReference type="Gene3D" id="3.40.50.2300">
    <property type="match status" value="2"/>
</dbReference>
<keyword evidence="5" id="KW-0547">Nucleotide-binding</keyword>
<dbReference type="NCBIfam" id="TIGR00229">
    <property type="entry name" value="sensory_box"/>
    <property type="match status" value="1"/>
</dbReference>
<dbReference type="CDD" id="cd17574">
    <property type="entry name" value="REC_OmpR"/>
    <property type="match status" value="1"/>
</dbReference>
<feature type="modified residue" description="4-aspartylphosphate" evidence="9">
    <location>
        <position position="1216"/>
    </location>
</feature>
<dbReference type="EMBL" id="UGNX01000001">
    <property type="protein sequence ID" value="STX36589.1"/>
    <property type="molecule type" value="Genomic_DNA"/>
</dbReference>
<evidence type="ECO:0000256" key="7">
    <source>
        <dbReference type="ARBA" id="ARBA00022840"/>
    </source>
</evidence>
<dbReference type="SMART" id="SM00387">
    <property type="entry name" value="HATPase_c"/>
    <property type="match status" value="2"/>
</dbReference>
<dbReference type="CDD" id="cd00130">
    <property type="entry name" value="PAS"/>
    <property type="match status" value="1"/>
</dbReference>
<dbReference type="InterPro" id="IPR036097">
    <property type="entry name" value="HisK_dim/P_sf"/>
</dbReference>
<dbReference type="SUPFAM" id="SSF55781">
    <property type="entry name" value="GAF domain-like"/>
    <property type="match status" value="1"/>
</dbReference>
<dbReference type="SMART" id="SM00388">
    <property type="entry name" value="HisKA"/>
    <property type="match status" value="2"/>
</dbReference>
<organism evidence="14 16">
    <name type="scientific">Legionella cincinnatiensis</name>
    <dbReference type="NCBI Taxonomy" id="28085"/>
    <lineage>
        <taxon>Bacteria</taxon>
        <taxon>Pseudomonadati</taxon>
        <taxon>Pseudomonadota</taxon>
        <taxon>Gammaproteobacteria</taxon>
        <taxon>Legionellales</taxon>
        <taxon>Legionellaceae</taxon>
        <taxon>Legionella</taxon>
    </lineage>
</organism>
<accession>A0A378IN66</accession>
<dbReference type="Gene3D" id="3.30.450.20">
    <property type="entry name" value="PAS domain"/>
    <property type="match status" value="2"/>
</dbReference>
<dbReference type="EMBL" id="LNXX01000005">
    <property type="protein sequence ID" value="KTC93410.1"/>
    <property type="molecule type" value="Genomic_DNA"/>
</dbReference>
<dbReference type="InterPro" id="IPR035965">
    <property type="entry name" value="PAS-like_dom_sf"/>
</dbReference>
<dbReference type="CDD" id="cd00082">
    <property type="entry name" value="HisKA"/>
    <property type="match status" value="2"/>
</dbReference>
<keyword evidence="15" id="KW-1185">Reference proteome</keyword>
<evidence type="ECO:0000313" key="15">
    <source>
        <dbReference type="Proteomes" id="UP000054854"/>
    </source>
</evidence>
<evidence type="ECO:0000313" key="14">
    <source>
        <dbReference type="EMBL" id="STX36589.1"/>
    </source>
</evidence>
<keyword evidence="4 14" id="KW-0808">Transferase</keyword>
<evidence type="ECO:0000313" key="13">
    <source>
        <dbReference type="EMBL" id="KTC93410.1"/>
    </source>
</evidence>
<dbReference type="FunFam" id="1.10.287.130:FF:000045">
    <property type="entry name" value="Two-component system sensor histidine kinase/response regulator"/>
    <property type="match status" value="1"/>
</dbReference>
<dbReference type="InterPro" id="IPR036890">
    <property type="entry name" value="HATPase_C_sf"/>
</dbReference>
<dbReference type="SMART" id="SM00448">
    <property type="entry name" value="REC"/>
    <property type="match status" value="2"/>
</dbReference>
<keyword evidence="8" id="KW-0902">Two-component regulatory system</keyword>
<dbReference type="PANTHER" id="PTHR43547:SF2">
    <property type="entry name" value="HYBRID SIGNAL TRANSDUCTION HISTIDINE KINASE C"/>
    <property type="match status" value="1"/>
</dbReference>
<feature type="domain" description="PAC" evidence="12">
    <location>
        <begin position="866"/>
        <end position="918"/>
    </location>
</feature>
<dbReference type="SUPFAM" id="SSF52172">
    <property type="entry name" value="CheY-like"/>
    <property type="match status" value="2"/>
</dbReference>
<evidence type="ECO:0000259" key="11">
    <source>
        <dbReference type="PROSITE" id="PS50110"/>
    </source>
</evidence>
<evidence type="ECO:0000256" key="4">
    <source>
        <dbReference type="ARBA" id="ARBA00022679"/>
    </source>
</evidence>
<evidence type="ECO:0000256" key="1">
    <source>
        <dbReference type="ARBA" id="ARBA00000085"/>
    </source>
</evidence>
<feature type="domain" description="Histidine kinase" evidence="10">
    <location>
        <begin position="929"/>
        <end position="1147"/>
    </location>
</feature>
<evidence type="ECO:0000256" key="2">
    <source>
        <dbReference type="ARBA" id="ARBA00012438"/>
    </source>
</evidence>
<dbReference type="Pfam" id="PF08447">
    <property type="entry name" value="PAS_3"/>
    <property type="match status" value="1"/>
</dbReference>
<dbReference type="InterPro" id="IPR013655">
    <property type="entry name" value="PAS_fold_3"/>
</dbReference>
<dbReference type="PROSITE" id="PS50109">
    <property type="entry name" value="HIS_KIN"/>
    <property type="match status" value="2"/>
</dbReference>
<dbReference type="Gene3D" id="3.30.450.40">
    <property type="match status" value="1"/>
</dbReference>
<dbReference type="Proteomes" id="UP000255316">
    <property type="component" value="Unassembled WGS sequence"/>
</dbReference>
<keyword evidence="3 9" id="KW-0597">Phosphoprotein</keyword>
<evidence type="ECO:0000259" key="10">
    <source>
        <dbReference type="PROSITE" id="PS50109"/>
    </source>
</evidence>
<dbReference type="InterPro" id="IPR011006">
    <property type="entry name" value="CheY-like_superfamily"/>
</dbReference>
<evidence type="ECO:0000256" key="3">
    <source>
        <dbReference type="ARBA" id="ARBA00022553"/>
    </source>
</evidence>
<dbReference type="OrthoDB" id="9768069at2"/>
<evidence type="ECO:0000259" key="12">
    <source>
        <dbReference type="PROSITE" id="PS50113"/>
    </source>
</evidence>
<evidence type="ECO:0000256" key="9">
    <source>
        <dbReference type="PROSITE-ProRule" id="PRU00169"/>
    </source>
</evidence>
<name>A0A378IN66_9GAMM</name>
<dbReference type="PROSITE" id="PS50110">
    <property type="entry name" value="RESPONSE_REGULATORY"/>
    <property type="match status" value="2"/>
</dbReference>
<dbReference type="GO" id="GO:0000155">
    <property type="term" value="F:phosphorelay sensor kinase activity"/>
    <property type="evidence" value="ECO:0007669"/>
    <property type="project" value="InterPro"/>
</dbReference>
<evidence type="ECO:0000256" key="5">
    <source>
        <dbReference type="ARBA" id="ARBA00022741"/>
    </source>
</evidence>
<dbReference type="GO" id="GO:0005524">
    <property type="term" value="F:ATP binding"/>
    <property type="evidence" value="ECO:0007669"/>
    <property type="project" value="UniProtKB-KW"/>
</dbReference>
<dbReference type="SUPFAM" id="SSF55785">
    <property type="entry name" value="PYP-like sensor domain (PAS domain)"/>
    <property type="match status" value="2"/>
</dbReference>
<dbReference type="Pfam" id="PF00512">
    <property type="entry name" value="HisKA"/>
    <property type="match status" value="2"/>
</dbReference>
<keyword evidence="7" id="KW-0067">ATP-binding</keyword>
<dbReference type="InterPro" id="IPR029016">
    <property type="entry name" value="GAF-like_dom_sf"/>
</dbReference>
<evidence type="ECO:0000256" key="6">
    <source>
        <dbReference type="ARBA" id="ARBA00022777"/>
    </source>
</evidence>
<dbReference type="CDD" id="cd17580">
    <property type="entry name" value="REC_2_DhkD-like"/>
    <property type="match status" value="1"/>
</dbReference>
<dbReference type="InterPro" id="IPR000014">
    <property type="entry name" value="PAS"/>
</dbReference>
<dbReference type="InterPro" id="IPR001610">
    <property type="entry name" value="PAC"/>
</dbReference>
<feature type="domain" description="Response regulatory" evidence="11">
    <location>
        <begin position="1167"/>
        <end position="1283"/>
    </location>
</feature>
<reference evidence="14 16" key="2">
    <citation type="submission" date="2018-06" db="EMBL/GenBank/DDBJ databases">
        <authorList>
            <consortium name="Pathogen Informatics"/>
            <person name="Doyle S."/>
        </authorList>
    </citation>
    <scope>NUCLEOTIDE SEQUENCE [LARGE SCALE GENOMIC DNA]</scope>
    <source>
        <strain evidence="14 16">NCTC12438</strain>
    </source>
</reference>
<feature type="domain" description="Histidine kinase" evidence="10">
    <location>
        <begin position="382"/>
        <end position="599"/>
    </location>
</feature>
<dbReference type="InterPro" id="IPR004358">
    <property type="entry name" value="Sig_transdc_His_kin-like_C"/>
</dbReference>
<dbReference type="InterPro" id="IPR000700">
    <property type="entry name" value="PAS-assoc_C"/>
</dbReference>
<dbReference type="PANTHER" id="PTHR43547">
    <property type="entry name" value="TWO-COMPONENT HISTIDINE KINASE"/>
    <property type="match status" value="1"/>
</dbReference>
<dbReference type="InterPro" id="IPR005467">
    <property type="entry name" value="His_kinase_dom"/>
</dbReference>
<dbReference type="InterPro" id="IPR001789">
    <property type="entry name" value="Sig_transdc_resp-reg_receiver"/>
</dbReference>
<dbReference type="Pfam" id="PF00072">
    <property type="entry name" value="Response_reg"/>
    <property type="match status" value="2"/>
</dbReference>
<dbReference type="Proteomes" id="UP000054854">
    <property type="component" value="Unassembled WGS sequence"/>
</dbReference>
<comment type="catalytic activity">
    <reaction evidence="1">
        <text>ATP + protein L-histidine = ADP + protein N-phospho-L-histidine.</text>
        <dbReference type="EC" id="2.7.13.3"/>
    </reaction>
</comment>
<dbReference type="InterPro" id="IPR003661">
    <property type="entry name" value="HisK_dim/P_dom"/>
</dbReference>
<dbReference type="Pfam" id="PF02518">
    <property type="entry name" value="HATPase_c"/>
    <property type="match status" value="2"/>
</dbReference>
<feature type="modified residue" description="4-aspartylphosphate" evidence="9">
    <location>
        <position position="712"/>
    </location>
</feature>
<proteinExistence type="predicted"/>
<evidence type="ECO:0000256" key="8">
    <source>
        <dbReference type="ARBA" id="ARBA00023012"/>
    </source>
</evidence>